<name>A0ABW5NPD5_9SPHI</name>
<dbReference type="EMBL" id="JBHUMA010000006">
    <property type="protein sequence ID" value="MFD2599858.1"/>
    <property type="molecule type" value="Genomic_DNA"/>
</dbReference>
<keyword evidence="1" id="KW-1133">Transmembrane helix</keyword>
<organism evidence="3 4">
    <name type="scientific">Sphingobacterium corticis</name>
    <dbReference type="NCBI Taxonomy" id="1812823"/>
    <lineage>
        <taxon>Bacteria</taxon>
        <taxon>Pseudomonadati</taxon>
        <taxon>Bacteroidota</taxon>
        <taxon>Sphingobacteriia</taxon>
        <taxon>Sphingobacteriales</taxon>
        <taxon>Sphingobacteriaceae</taxon>
        <taxon>Sphingobacterium</taxon>
    </lineage>
</organism>
<dbReference type="RefSeq" id="WP_380869982.1">
    <property type="nucleotide sequence ID" value="NZ_JBHUMA010000006.1"/>
</dbReference>
<sequence>MGKANTRGLFSVIGMLIGGLLIIPLGMRVIDLSRHRNNFQPLSETYSTGFIEMPVRMANLNQSNEANSYNNYLEVLHTIKYAATGRKDASERVAECYKIDQDLNSKKFFKLIMIVPWLDLKAHEYFRTIEEQDSLILLINREEYLNPTNGTKEHPYLVFGVRGAEKPLTWEDINENKVYNVDIKPEQYSYSAEMYWTYIATKEEFERRFSKSK</sequence>
<evidence type="ECO:0000313" key="4">
    <source>
        <dbReference type="Proteomes" id="UP001597393"/>
    </source>
</evidence>
<proteinExistence type="predicted"/>
<feature type="domain" description="DUF8188" evidence="2">
    <location>
        <begin position="69"/>
        <end position="209"/>
    </location>
</feature>
<dbReference type="Proteomes" id="UP001597393">
    <property type="component" value="Unassembled WGS sequence"/>
</dbReference>
<keyword evidence="1" id="KW-0472">Membrane</keyword>
<gene>
    <name evidence="3" type="ORF">ACFSQ3_12935</name>
</gene>
<dbReference type="Pfam" id="PF26603">
    <property type="entry name" value="DUF8188"/>
    <property type="match status" value="1"/>
</dbReference>
<accession>A0ABW5NPD5</accession>
<feature type="transmembrane region" description="Helical" evidence="1">
    <location>
        <begin position="12"/>
        <end position="30"/>
    </location>
</feature>
<evidence type="ECO:0000259" key="2">
    <source>
        <dbReference type="Pfam" id="PF26603"/>
    </source>
</evidence>
<evidence type="ECO:0000313" key="3">
    <source>
        <dbReference type="EMBL" id="MFD2599858.1"/>
    </source>
</evidence>
<comment type="caution">
    <text evidence="3">The sequence shown here is derived from an EMBL/GenBank/DDBJ whole genome shotgun (WGS) entry which is preliminary data.</text>
</comment>
<evidence type="ECO:0000256" key="1">
    <source>
        <dbReference type="SAM" id="Phobius"/>
    </source>
</evidence>
<keyword evidence="1" id="KW-0812">Transmembrane</keyword>
<dbReference type="InterPro" id="IPR058501">
    <property type="entry name" value="DUF8188"/>
</dbReference>
<keyword evidence="4" id="KW-1185">Reference proteome</keyword>
<protein>
    <recommendedName>
        <fullName evidence="2">DUF8188 domain-containing protein</fullName>
    </recommendedName>
</protein>
<reference evidence="4" key="1">
    <citation type="journal article" date="2019" name="Int. J. Syst. Evol. Microbiol.">
        <title>The Global Catalogue of Microorganisms (GCM) 10K type strain sequencing project: providing services to taxonomists for standard genome sequencing and annotation.</title>
        <authorList>
            <consortium name="The Broad Institute Genomics Platform"/>
            <consortium name="The Broad Institute Genome Sequencing Center for Infectious Disease"/>
            <person name="Wu L."/>
            <person name="Ma J."/>
        </authorList>
    </citation>
    <scope>NUCLEOTIDE SEQUENCE [LARGE SCALE GENOMIC DNA]</scope>
    <source>
        <strain evidence="4">KCTC 42248</strain>
    </source>
</reference>